<evidence type="ECO:0000313" key="4">
    <source>
        <dbReference type="Proteomes" id="UP000230750"/>
    </source>
</evidence>
<comment type="caution">
    <text evidence="3">The sequence shown here is derived from an EMBL/GenBank/DDBJ whole genome shotgun (WGS) entry which is preliminary data.</text>
</comment>
<dbReference type="EMBL" id="MRZV01002667">
    <property type="protein sequence ID" value="PIK33242.1"/>
    <property type="molecule type" value="Genomic_DNA"/>
</dbReference>
<sequence length="133" mass="14486">MLKLISVHPSKACYEFEIRQEFLTPYSQVQSGLLITVIDAVTFGAASTLFGAEVHGVSLEMSVKRLKDLPVGQKIYITAQATRASPKFFDCSAEFKDEDGILLARGDQMVYLLPPISSQTTKGTSGSILPSKL</sequence>
<dbReference type="InterPro" id="IPR049450">
    <property type="entry name" value="ACOT8-like_C"/>
</dbReference>
<dbReference type="PANTHER" id="PTHR21660">
    <property type="entry name" value="THIOESTERASE SUPERFAMILY MEMBER-RELATED"/>
    <property type="match status" value="1"/>
</dbReference>
<evidence type="ECO:0000256" key="1">
    <source>
        <dbReference type="ARBA" id="ARBA00022801"/>
    </source>
</evidence>
<dbReference type="SUPFAM" id="SSF54637">
    <property type="entry name" value="Thioesterase/thiol ester dehydrase-isomerase"/>
    <property type="match status" value="1"/>
</dbReference>
<dbReference type="GO" id="GO:0047617">
    <property type="term" value="F:fatty acyl-CoA hydrolase activity"/>
    <property type="evidence" value="ECO:0007669"/>
    <property type="project" value="InterPro"/>
</dbReference>
<gene>
    <name evidence="3" type="ORF">BSL78_29943</name>
</gene>
<name>A0A2G8JBX3_STIJA</name>
<dbReference type="Pfam" id="PF20789">
    <property type="entry name" value="4HBT_3C"/>
    <property type="match status" value="1"/>
</dbReference>
<evidence type="ECO:0000259" key="2">
    <source>
        <dbReference type="Pfam" id="PF20789"/>
    </source>
</evidence>
<keyword evidence="4" id="KW-1185">Reference proteome</keyword>
<accession>A0A2G8JBX3</accession>
<proteinExistence type="predicted"/>
<dbReference type="PANTHER" id="PTHR21660:SF1">
    <property type="entry name" value="ACYL-COENZYME A THIOESTERASE 13"/>
    <property type="match status" value="1"/>
</dbReference>
<dbReference type="CDD" id="cd03443">
    <property type="entry name" value="PaaI_thioesterase"/>
    <property type="match status" value="1"/>
</dbReference>
<dbReference type="Proteomes" id="UP000230750">
    <property type="component" value="Unassembled WGS sequence"/>
</dbReference>
<dbReference type="InterPro" id="IPR029069">
    <property type="entry name" value="HotDog_dom_sf"/>
</dbReference>
<dbReference type="AlphaFoldDB" id="A0A2G8JBX3"/>
<dbReference type="Gene3D" id="3.10.129.10">
    <property type="entry name" value="Hotdog Thioesterase"/>
    <property type="match status" value="1"/>
</dbReference>
<organism evidence="3 4">
    <name type="scientific">Stichopus japonicus</name>
    <name type="common">Sea cucumber</name>
    <dbReference type="NCBI Taxonomy" id="307972"/>
    <lineage>
        <taxon>Eukaryota</taxon>
        <taxon>Metazoa</taxon>
        <taxon>Echinodermata</taxon>
        <taxon>Eleutherozoa</taxon>
        <taxon>Echinozoa</taxon>
        <taxon>Holothuroidea</taxon>
        <taxon>Aspidochirotacea</taxon>
        <taxon>Aspidochirotida</taxon>
        <taxon>Stichopodidae</taxon>
        <taxon>Apostichopus</taxon>
    </lineage>
</organism>
<keyword evidence="1" id="KW-0378">Hydrolase</keyword>
<dbReference type="InterPro" id="IPR039298">
    <property type="entry name" value="ACOT13"/>
</dbReference>
<evidence type="ECO:0000313" key="3">
    <source>
        <dbReference type="EMBL" id="PIK33242.1"/>
    </source>
</evidence>
<feature type="domain" description="Acyl-CoA thioesterase-like C-terminal" evidence="2">
    <location>
        <begin position="33"/>
        <end position="111"/>
    </location>
</feature>
<reference evidence="3 4" key="1">
    <citation type="journal article" date="2017" name="PLoS Biol.">
        <title>The sea cucumber genome provides insights into morphological evolution and visceral regeneration.</title>
        <authorList>
            <person name="Zhang X."/>
            <person name="Sun L."/>
            <person name="Yuan J."/>
            <person name="Sun Y."/>
            <person name="Gao Y."/>
            <person name="Zhang L."/>
            <person name="Li S."/>
            <person name="Dai H."/>
            <person name="Hamel J.F."/>
            <person name="Liu C."/>
            <person name="Yu Y."/>
            <person name="Liu S."/>
            <person name="Lin W."/>
            <person name="Guo K."/>
            <person name="Jin S."/>
            <person name="Xu P."/>
            <person name="Storey K.B."/>
            <person name="Huan P."/>
            <person name="Zhang T."/>
            <person name="Zhou Y."/>
            <person name="Zhang J."/>
            <person name="Lin C."/>
            <person name="Li X."/>
            <person name="Xing L."/>
            <person name="Huo D."/>
            <person name="Sun M."/>
            <person name="Wang L."/>
            <person name="Mercier A."/>
            <person name="Li F."/>
            <person name="Yang H."/>
            <person name="Xiang J."/>
        </authorList>
    </citation>
    <scope>NUCLEOTIDE SEQUENCE [LARGE SCALE GENOMIC DNA]</scope>
    <source>
        <strain evidence="3">Shaxun</strain>
        <tissue evidence="3">Muscle</tissue>
    </source>
</reference>
<protein>
    <submittedName>
        <fullName evidence="3">Putative acyl-coenzyme A thioesterase 13-like</fullName>
    </submittedName>
</protein>